<name>A0A4Q1KKU4_9SPHN</name>
<comment type="caution">
    <text evidence="1">The sequence shown here is derived from an EMBL/GenBank/DDBJ whole genome shotgun (WGS) entry which is preliminary data.</text>
</comment>
<gene>
    <name evidence="1" type="ORF">EQG66_04110</name>
</gene>
<protein>
    <submittedName>
        <fullName evidence="1">VOC family protein</fullName>
    </submittedName>
</protein>
<evidence type="ECO:0000313" key="1">
    <source>
        <dbReference type="EMBL" id="RXR30503.1"/>
    </source>
</evidence>
<keyword evidence="2" id="KW-1185">Reference proteome</keyword>
<dbReference type="InterPro" id="IPR029068">
    <property type="entry name" value="Glyas_Bleomycin-R_OHBP_Dase"/>
</dbReference>
<dbReference type="RefSeq" id="WP_129403253.1">
    <property type="nucleotide sequence ID" value="NZ_SBKP01000002.1"/>
</dbReference>
<dbReference type="EMBL" id="SBKP01000002">
    <property type="protein sequence ID" value="RXR30503.1"/>
    <property type="molecule type" value="Genomic_DNA"/>
</dbReference>
<reference evidence="2" key="1">
    <citation type="submission" date="2019-01" db="EMBL/GenBank/DDBJ databases">
        <title>Cytophagaceae bacterium strain CAR-16.</title>
        <authorList>
            <person name="Chen W.-M."/>
        </authorList>
    </citation>
    <scope>NUCLEOTIDE SEQUENCE [LARGE SCALE GENOMIC DNA]</scope>
    <source>
        <strain evidence="2">CHR27</strain>
    </source>
</reference>
<organism evidence="1 2">
    <name type="scientific">Sphingobium fluviale</name>
    <dbReference type="NCBI Taxonomy" id="2506423"/>
    <lineage>
        <taxon>Bacteria</taxon>
        <taxon>Pseudomonadati</taxon>
        <taxon>Pseudomonadota</taxon>
        <taxon>Alphaproteobacteria</taxon>
        <taxon>Sphingomonadales</taxon>
        <taxon>Sphingomonadaceae</taxon>
        <taxon>Sphingobium</taxon>
    </lineage>
</organism>
<dbReference type="Gene3D" id="3.10.180.10">
    <property type="entry name" value="2,3-Dihydroxybiphenyl 1,2-Dioxygenase, domain 1"/>
    <property type="match status" value="1"/>
</dbReference>
<dbReference type="OrthoDB" id="9792173at2"/>
<dbReference type="SUPFAM" id="SSF54593">
    <property type="entry name" value="Glyoxalase/Bleomycin resistance protein/Dihydroxybiphenyl dioxygenase"/>
    <property type="match status" value="1"/>
</dbReference>
<evidence type="ECO:0000313" key="2">
    <source>
        <dbReference type="Proteomes" id="UP000290958"/>
    </source>
</evidence>
<dbReference type="AlphaFoldDB" id="A0A4Q1KKU4"/>
<sequence length="181" mass="19905">MLSDFGQPHRGIIQTAYVVENLRASVNIWHSTLGVGPWFVADRLCLESATYRGLAVEQDIAVAMAFSGHTLFELIQPLSDGPSVYHDIIEASGYGFHHVARASVDFDADIEFYAAQGHPMVFQALVPTGSRIAYVDTVGAISGFTELIEYSPLNDRFFTQIYKGALGWEGDDPVRSFDDLA</sequence>
<accession>A0A4Q1KKU4</accession>
<dbReference type="Proteomes" id="UP000290958">
    <property type="component" value="Unassembled WGS sequence"/>
</dbReference>
<proteinExistence type="predicted"/>
<dbReference type="Pfam" id="PF13669">
    <property type="entry name" value="Glyoxalase_4"/>
    <property type="match status" value="1"/>
</dbReference>